<dbReference type="EMBL" id="FLUO01000001">
    <property type="protein sequence ID" value="SBV98216.1"/>
    <property type="molecule type" value="Genomic_DNA"/>
</dbReference>
<comment type="function">
    <text evidence="4">Has an important function as a repair enzyme for proteins that have been inactivated by oxidation. Catalyzes the reversible oxidation-reduction of methionine sulfoxide in proteins to methionine.</text>
</comment>
<name>A0A212JFK2_9PROT</name>
<reference evidence="7" key="1">
    <citation type="submission" date="2016-04" db="EMBL/GenBank/DDBJ databases">
        <authorList>
            <person name="Evans L.H."/>
            <person name="Alamgir A."/>
            <person name="Owens N."/>
            <person name="Weber N.D."/>
            <person name="Virtaneva K."/>
            <person name="Barbian K."/>
            <person name="Babar A."/>
            <person name="Rosenke K."/>
        </authorList>
    </citation>
    <scope>NUCLEOTIDE SEQUENCE</scope>
    <source>
        <strain evidence="7">86</strain>
    </source>
</reference>
<proteinExistence type="inferred from homology"/>
<comment type="similarity">
    <text evidence="4">Belongs to the MsrA Met sulfoxide reductase family.</text>
</comment>
<evidence type="ECO:0000259" key="6">
    <source>
        <dbReference type="Pfam" id="PF01625"/>
    </source>
</evidence>
<dbReference type="Pfam" id="PF01625">
    <property type="entry name" value="PMSR"/>
    <property type="match status" value="1"/>
</dbReference>
<keyword evidence="1 4" id="KW-0560">Oxidoreductase</keyword>
<feature type="domain" description="Peptide methionine sulphoxide reductase MsrA" evidence="6">
    <location>
        <begin position="49"/>
        <end position="201"/>
    </location>
</feature>
<evidence type="ECO:0000256" key="3">
    <source>
        <dbReference type="ARBA" id="ARBA00048782"/>
    </source>
</evidence>
<dbReference type="NCBIfam" id="TIGR00401">
    <property type="entry name" value="msrA"/>
    <property type="match status" value="1"/>
</dbReference>
<evidence type="ECO:0000256" key="4">
    <source>
        <dbReference type="HAMAP-Rule" id="MF_01401"/>
    </source>
</evidence>
<dbReference type="PANTHER" id="PTHR43774">
    <property type="entry name" value="PEPTIDE METHIONINE SULFOXIDE REDUCTASE"/>
    <property type="match status" value="1"/>
</dbReference>
<protein>
    <recommendedName>
        <fullName evidence="4">Peptide methionine sulfoxide reductase MsrA</fullName>
        <shortName evidence="4">Protein-methionine-S-oxide reductase</shortName>
        <ecNumber evidence="4">1.8.4.11</ecNumber>
    </recommendedName>
    <alternativeName>
        <fullName evidence="4">Peptide-methionine (S)-S-oxide reductase</fullName>
        <shortName evidence="4">Peptide Met(O) reductase</shortName>
    </alternativeName>
</protein>
<dbReference type="Gene3D" id="3.30.1060.10">
    <property type="entry name" value="Peptide methionine sulphoxide reductase MsrA"/>
    <property type="match status" value="1"/>
</dbReference>
<dbReference type="AlphaFoldDB" id="A0A212JFK2"/>
<comment type="catalytic activity">
    <reaction evidence="3 4">
        <text>[thioredoxin]-disulfide + L-methionine + H2O = L-methionine (S)-S-oxide + [thioredoxin]-dithiol</text>
        <dbReference type="Rhea" id="RHEA:19993"/>
        <dbReference type="Rhea" id="RHEA-COMP:10698"/>
        <dbReference type="Rhea" id="RHEA-COMP:10700"/>
        <dbReference type="ChEBI" id="CHEBI:15377"/>
        <dbReference type="ChEBI" id="CHEBI:29950"/>
        <dbReference type="ChEBI" id="CHEBI:50058"/>
        <dbReference type="ChEBI" id="CHEBI:57844"/>
        <dbReference type="ChEBI" id="CHEBI:58772"/>
        <dbReference type="EC" id="1.8.4.11"/>
    </reaction>
</comment>
<dbReference type="EC" id="1.8.4.11" evidence="4"/>
<organism evidence="7">
    <name type="scientific">uncultured Alphaproteobacteria bacterium</name>
    <dbReference type="NCBI Taxonomy" id="91750"/>
    <lineage>
        <taxon>Bacteria</taxon>
        <taxon>Pseudomonadati</taxon>
        <taxon>Pseudomonadota</taxon>
        <taxon>Alphaproteobacteria</taxon>
        <taxon>environmental samples</taxon>
    </lineage>
</organism>
<dbReference type="PANTHER" id="PTHR43774:SF1">
    <property type="entry name" value="PEPTIDE METHIONINE SULFOXIDE REDUCTASE MSRA 2"/>
    <property type="match status" value="1"/>
</dbReference>
<feature type="active site" evidence="4">
    <location>
        <position position="56"/>
    </location>
</feature>
<feature type="chain" id="PRO_5012600636" description="Peptide methionine sulfoxide reductase MsrA" evidence="5">
    <location>
        <begin position="32"/>
        <end position="231"/>
    </location>
</feature>
<sequence length="231" mass="25182">MPIRSRRTRWQALGFAVLVAAPLLASPRAEAAPLPAPEIDPPIDAAQETAVLAGGCFWGVQAVFQHTKGVLRATSGYAGGDAKSADYDLVSTGRTGHAEAVEVVFDPRTISYGELLRVFFSVALDPTEVNRQGPDVGPQYRSEIWAANPRQTEIARAYIAQLDAAKAFPKPIATKVSEAQPFYPAEPYHQDFATRFPNHPYIVFHDVPKIAALRKTFPKAYRADPVLVGKN</sequence>
<dbReference type="HAMAP" id="MF_01401">
    <property type="entry name" value="MsrA"/>
    <property type="match status" value="1"/>
</dbReference>
<dbReference type="SUPFAM" id="SSF55068">
    <property type="entry name" value="Peptide methionine sulfoxide reductase"/>
    <property type="match status" value="1"/>
</dbReference>
<evidence type="ECO:0000256" key="5">
    <source>
        <dbReference type="SAM" id="SignalP"/>
    </source>
</evidence>
<evidence type="ECO:0000256" key="2">
    <source>
        <dbReference type="ARBA" id="ARBA00047806"/>
    </source>
</evidence>
<evidence type="ECO:0000313" key="7">
    <source>
        <dbReference type="EMBL" id="SBV98216.1"/>
    </source>
</evidence>
<dbReference type="InterPro" id="IPR002569">
    <property type="entry name" value="Met_Sox_Rdtase_MsrA_dom"/>
</dbReference>
<comment type="catalytic activity">
    <reaction evidence="2 4">
        <text>L-methionyl-[protein] + [thioredoxin]-disulfide + H2O = L-methionyl-(S)-S-oxide-[protein] + [thioredoxin]-dithiol</text>
        <dbReference type="Rhea" id="RHEA:14217"/>
        <dbReference type="Rhea" id="RHEA-COMP:10698"/>
        <dbReference type="Rhea" id="RHEA-COMP:10700"/>
        <dbReference type="Rhea" id="RHEA-COMP:12313"/>
        <dbReference type="Rhea" id="RHEA-COMP:12315"/>
        <dbReference type="ChEBI" id="CHEBI:15377"/>
        <dbReference type="ChEBI" id="CHEBI:16044"/>
        <dbReference type="ChEBI" id="CHEBI:29950"/>
        <dbReference type="ChEBI" id="CHEBI:44120"/>
        <dbReference type="ChEBI" id="CHEBI:50058"/>
        <dbReference type="EC" id="1.8.4.11"/>
    </reaction>
</comment>
<dbReference type="GO" id="GO:0008113">
    <property type="term" value="F:peptide-methionine (S)-S-oxide reductase activity"/>
    <property type="evidence" value="ECO:0007669"/>
    <property type="project" value="UniProtKB-UniRule"/>
</dbReference>
<keyword evidence="5" id="KW-0732">Signal</keyword>
<evidence type="ECO:0000256" key="1">
    <source>
        <dbReference type="ARBA" id="ARBA00023002"/>
    </source>
</evidence>
<accession>A0A212JFK2</accession>
<dbReference type="InterPro" id="IPR036509">
    <property type="entry name" value="Met_Sox_Rdtase_MsrA_sf"/>
</dbReference>
<gene>
    <name evidence="4 7" type="primary">msrA</name>
    <name evidence="7" type="ORF">KL86APRO_10984</name>
</gene>
<feature type="signal peptide" evidence="5">
    <location>
        <begin position="1"/>
        <end position="31"/>
    </location>
</feature>
<dbReference type="GO" id="GO:0033744">
    <property type="term" value="F:L-methionine:thioredoxin-disulfide S-oxidoreductase activity"/>
    <property type="evidence" value="ECO:0007669"/>
    <property type="project" value="RHEA"/>
</dbReference>